<evidence type="ECO:0000256" key="2">
    <source>
        <dbReference type="ARBA" id="ARBA00022764"/>
    </source>
</evidence>
<dbReference type="InterPro" id="IPR046357">
    <property type="entry name" value="PPIase_dom_sf"/>
</dbReference>
<dbReference type="Gene3D" id="3.10.50.40">
    <property type="match status" value="2"/>
</dbReference>
<dbReference type="PANTHER" id="PTHR47637:SF1">
    <property type="entry name" value="CHAPERONE SURA"/>
    <property type="match status" value="1"/>
</dbReference>
<evidence type="ECO:0000256" key="6">
    <source>
        <dbReference type="PROSITE-ProRule" id="PRU00278"/>
    </source>
</evidence>
<dbReference type="GO" id="GO:0003755">
    <property type="term" value="F:peptidyl-prolyl cis-trans isomerase activity"/>
    <property type="evidence" value="ECO:0007669"/>
    <property type="project" value="UniProtKB-KW"/>
</dbReference>
<dbReference type="InterPro" id="IPR015391">
    <property type="entry name" value="SurA_N"/>
</dbReference>
<accession>A0A2N0VJP9</accession>
<keyword evidence="1 7" id="KW-0732">Signal</keyword>
<feature type="chain" id="PRO_5014903382" description="PpiC domain-containing protein" evidence="7">
    <location>
        <begin position="25"/>
        <end position="468"/>
    </location>
</feature>
<dbReference type="PANTHER" id="PTHR47637">
    <property type="entry name" value="CHAPERONE SURA"/>
    <property type="match status" value="1"/>
</dbReference>
<proteinExistence type="predicted"/>
<keyword evidence="4" id="KW-0143">Chaperone</keyword>
<keyword evidence="10" id="KW-1185">Reference proteome</keyword>
<sequence length="468" mass="53865">MTHFLKRLLFLTVLLTIFSSSIFAQQSNVADRIIAVVNDRIILKSDVDDEVRQYINQAEAQGEEVEFTEDLWYSALQSMVDNFVMLEQAQIDSITVSDDMVNRQMDTRINDLVRQAGSESAVEEAFGKSIIQLRADFRDQFREQMIVQRVQQTRMSDINITRPEVEEFFNNIPDNQLPTIPEQVGISQIVAIPPPLEDARSQAFQKAEALRDSVVNHGKSFEEMARQYSEDQSAQRGGSLPMLPINDLVANYSAAATALEEGEISEVVRTEFGYHVIRLDDRQGDQIATSHILVEIDEEQVDEQIAIDKLTAIRDSVLNHDKQFAEMARRYSEDEETKSFGGRVVNRQTGERLIPISQLEPALYRIVLLLEEEGQISEPRSYNPPRQNVSRAFRIVRLDRHIPEHIASLEQDYDRIRDIALQQKQMNEFRSWLENLREEFYIEFKIPMPDVESLTEPTEMEEPIDATP</sequence>
<dbReference type="SUPFAM" id="SSF109998">
    <property type="entry name" value="Triger factor/SurA peptide-binding domain-like"/>
    <property type="match status" value="1"/>
</dbReference>
<evidence type="ECO:0000313" key="9">
    <source>
        <dbReference type="EMBL" id="PKD44423.1"/>
    </source>
</evidence>
<feature type="domain" description="PpiC" evidence="8">
    <location>
        <begin position="284"/>
        <end position="344"/>
    </location>
</feature>
<gene>
    <name evidence="9" type="ORF">CWD77_02850</name>
</gene>
<dbReference type="RefSeq" id="WP_101071715.1">
    <property type="nucleotide sequence ID" value="NZ_PISP01000001.1"/>
</dbReference>
<evidence type="ECO:0000313" key="10">
    <source>
        <dbReference type="Proteomes" id="UP000233398"/>
    </source>
</evidence>
<keyword evidence="2" id="KW-0574">Periplasm</keyword>
<dbReference type="Pfam" id="PF00639">
    <property type="entry name" value="Rotamase"/>
    <property type="match status" value="2"/>
</dbReference>
<evidence type="ECO:0000256" key="7">
    <source>
        <dbReference type="SAM" id="SignalP"/>
    </source>
</evidence>
<keyword evidence="3 6" id="KW-0697">Rotamase</keyword>
<dbReference type="EMBL" id="PISP01000001">
    <property type="protein sequence ID" value="PKD44423.1"/>
    <property type="molecule type" value="Genomic_DNA"/>
</dbReference>
<evidence type="ECO:0000256" key="5">
    <source>
        <dbReference type="ARBA" id="ARBA00023235"/>
    </source>
</evidence>
<dbReference type="AlphaFoldDB" id="A0A2N0VJP9"/>
<evidence type="ECO:0000256" key="3">
    <source>
        <dbReference type="ARBA" id="ARBA00023110"/>
    </source>
</evidence>
<dbReference type="InterPro" id="IPR000297">
    <property type="entry name" value="PPIase_PpiC"/>
</dbReference>
<keyword evidence="5 6" id="KW-0413">Isomerase</keyword>
<dbReference type="OrthoDB" id="14196at2"/>
<feature type="signal peptide" evidence="7">
    <location>
        <begin position="1"/>
        <end position="24"/>
    </location>
</feature>
<protein>
    <recommendedName>
        <fullName evidence="8">PpiC domain-containing protein</fullName>
    </recommendedName>
</protein>
<evidence type="ECO:0000256" key="4">
    <source>
        <dbReference type="ARBA" id="ARBA00023186"/>
    </source>
</evidence>
<dbReference type="Proteomes" id="UP000233398">
    <property type="component" value="Unassembled WGS sequence"/>
</dbReference>
<evidence type="ECO:0000256" key="1">
    <source>
        <dbReference type="ARBA" id="ARBA00022729"/>
    </source>
</evidence>
<organism evidence="9 10">
    <name type="scientific">Rhodohalobacter barkolensis</name>
    <dbReference type="NCBI Taxonomy" id="2053187"/>
    <lineage>
        <taxon>Bacteria</taxon>
        <taxon>Pseudomonadati</taxon>
        <taxon>Balneolota</taxon>
        <taxon>Balneolia</taxon>
        <taxon>Balneolales</taxon>
        <taxon>Balneolaceae</taxon>
        <taxon>Rhodohalobacter</taxon>
    </lineage>
</organism>
<dbReference type="Gene3D" id="1.10.4030.10">
    <property type="entry name" value="Porin chaperone SurA, peptide-binding domain"/>
    <property type="match status" value="1"/>
</dbReference>
<dbReference type="InterPro" id="IPR027304">
    <property type="entry name" value="Trigger_fact/SurA_dom_sf"/>
</dbReference>
<name>A0A2N0VJP9_9BACT</name>
<dbReference type="SUPFAM" id="SSF54534">
    <property type="entry name" value="FKBP-like"/>
    <property type="match status" value="2"/>
</dbReference>
<dbReference type="InterPro" id="IPR050280">
    <property type="entry name" value="OMP_Chaperone_SurA"/>
</dbReference>
<reference evidence="9 10" key="1">
    <citation type="submission" date="2017-11" db="EMBL/GenBank/DDBJ databases">
        <title>Rhodohalobacter 15182 sp. nov., isolated from a salt lake.</title>
        <authorList>
            <person name="Han S."/>
        </authorList>
    </citation>
    <scope>NUCLEOTIDE SEQUENCE [LARGE SCALE GENOMIC DNA]</scope>
    <source>
        <strain evidence="9 10">15182</strain>
    </source>
</reference>
<feature type="domain" description="PpiC" evidence="8">
    <location>
        <begin position="181"/>
        <end position="281"/>
    </location>
</feature>
<dbReference type="Pfam" id="PF09312">
    <property type="entry name" value="SurA_N"/>
    <property type="match status" value="1"/>
</dbReference>
<evidence type="ECO:0000259" key="8">
    <source>
        <dbReference type="PROSITE" id="PS50198"/>
    </source>
</evidence>
<comment type="caution">
    <text evidence="9">The sequence shown here is derived from an EMBL/GenBank/DDBJ whole genome shotgun (WGS) entry which is preliminary data.</text>
</comment>
<dbReference type="PROSITE" id="PS50198">
    <property type="entry name" value="PPIC_PPIASE_2"/>
    <property type="match status" value="2"/>
</dbReference>